<feature type="coiled-coil region" evidence="2">
    <location>
        <begin position="96"/>
        <end position="151"/>
    </location>
</feature>
<accession>A0A4Y8RU57</accession>
<feature type="coiled-coil region" evidence="2">
    <location>
        <begin position="28"/>
        <end position="69"/>
    </location>
</feature>
<keyword evidence="2" id="KW-0175">Coiled coil</keyword>
<dbReference type="OrthoDB" id="8844617at2"/>
<name>A0A4Y8RU57_9HYPH</name>
<reference evidence="4 5" key="1">
    <citation type="submission" date="2019-03" db="EMBL/GenBank/DDBJ databases">
        <title>Jiella endophytica sp. nov., a novel endophytic bacterium isolated from root of Ficus microcarpa Linn. f.</title>
        <authorList>
            <person name="Tuo L."/>
        </authorList>
    </citation>
    <scope>NUCLEOTIDE SEQUENCE [LARGE SCALE GENOMIC DNA]</scope>
    <source>
        <strain evidence="4 5">CBS5Q-3</strain>
    </source>
</reference>
<proteinExistence type="inferred from homology"/>
<dbReference type="AlphaFoldDB" id="A0A4Y8RU57"/>
<dbReference type="Pfam" id="PF04012">
    <property type="entry name" value="PspA_IM30"/>
    <property type="match status" value="1"/>
</dbReference>
<sequence length="248" mass="26922">MSVWNKLFSAVKGGVNEAAEGIADTQALRILDQEIREAEAALRRARSDLAGIMASNKSLQRRVDEARAKEQKDTDSARAALQAGREDLARGLADRISKTRAEASRDEAELERLSQRQQQMIKAVQDTEQRIQQMRREVENVKANESLIKAQSAIATTQSGVNSKLGSAMDSLERIRKKQEMTQGRLEAGEELAALESGSDLDRQLLAAGIGGQSQSADDVLAQIMGTSPSPSIAGPKDPLSLDRPKDS</sequence>
<evidence type="ECO:0000256" key="3">
    <source>
        <dbReference type="SAM" id="MobiDB-lite"/>
    </source>
</evidence>
<dbReference type="EMBL" id="SOZD01000001">
    <property type="protein sequence ID" value="TFF27292.1"/>
    <property type="molecule type" value="Genomic_DNA"/>
</dbReference>
<keyword evidence="5" id="KW-1185">Reference proteome</keyword>
<dbReference type="PANTHER" id="PTHR31088:SF9">
    <property type="entry name" value="PHAGE SHOCK PROTEIN A"/>
    <property type="match status" value="1"/>
</dbReference>
<comment type="similarity">
    <text evidence="1">Belongs to the PspA/Vipp/IM30 family.</text>
</comment>
<protein>
    <submittedName>
        <fullName evidence="4">PspA/IM30 family protein</fullName>
    </submittedName>
</protein>
<dbReference type="RefSeq" id="WP_134759763.1">
    <property type="nucleotide sequence ID" value="NZ_SOZD01000001.1"/>
</dbReference>
<dbReference type="Proteomes" id="UP000298179">
    <property type="component" value="Unassembled WGS sequence"/>
</dbReference>
<comment type="caution">
    <text evidence="4">The sequence shown here is derived from an EMBL/GenBank/DDBJ whole genome shotgun (WGS) entry which is preliminary data.</text>
</comment>
<evidence type="ECO:0000313" key="5">
    <source>
        <dbReference type="Proteomes" id="UP000298179"/>
    </source>
</evidence>
<dbReference type="InterPro" id="IPR007157">
    <property type="entry name" value="PspA_VIPP1"/>
</dbReference>
<evidence type="ECO:0000313" key="4">
    <source>
        <dbReference type="EMBL" id="TFF27292.1"/>
    </source>
</evidence>
<organism evidence="4 5">
    <name type="scientific">Jiella endophytica</name>
    <dbReference type="NCBI Taxonomy" id="2558362"/>
    <lineage>
        <taxon>Bacteria</taxon>
        <taxon>Pseudomonadati</taxon>
        <taxon>Pseudomonadota</taxon>
        <taxon>Alphaproteobacteria</taxon>
        <taxon>Hyphomicrobiales</taxon>
        <taxon>Aurantimonadaceae</taxon>
        <taxon>Jiella</taxon>
    </lineage>
</organism>
<evidence type="ECO:0000256" key="2">
    <source>
        <dbReference type="SAM" id="Coils"/>
    </source>
</evidence>
<feature type="region of interest" description="Disordered" evidence="3">
    <location>
        <begin position="224"/>
        <end position="248"/>
    </location>
</feature>
<dbReference type="PANTHER" id="PTHR31088">
    <property type="entry name" value="MEMBRANE-ASSOCIATED PROTEIN VIPP1, CHLOROPLASTIC"/>
    <property type="match status" value="1"/>
</dbReference>
<evidence type="ECO:0000256" key="1">
    <source>
        <dbReference type="ARBA" id="ARBA00043985"/>
    </source>
</evidence>
<gene>
    <name evidence="4" type="ORF">E3C22_02145</name>
</gene>